<feature type="compositionally biased region" description="Polar residues" evidence="1">
    <location>
        <begin position="1"/>
        <end position="12"/>
    </location>
</feature>
<proteinExistence type="predicted"/>
<dbReference type="HOGENOM" id="CLU_3357141_0_0_10"/>
<feature type="region of interest" description="Disordered" evidence="1">
    <location>
        <begin position="1"/>
        <end position="36"/>
    </location>
</feature>
<sequence>MHKGMQRQSVRQTGIHDLNPTVPTSLPKCEPQFKNF</sequence>
<organism evidence="2 3">
    <name type="scientific">Mucilaginibacter paludis DSM 18603</name>
    <dbReference type="NCBI Taxonomy" id="714943"/>
    <lineage>
        <taxon>Bacteria</taxon>
        <taxon>Pseudomonadati</taxon>
        <taxon>Bacteroidota</taxon>
        <taxon>Sphingobacteriia</taxon>
        <taxon>Sphingobacteriales</taxon>
        <taxon>Sphingobacteriaceae</taxon>
        <taxon>Mucilaginibacter</taxon>
    </lineage>
</organism>
<evidence type="ECO:0000313" key="2">
    <source>
        <dbReference type="EMBL" id="EHQ27347.1"/>
    </source>
</evidence>
<evidence type="ECO:0000313" key="3">
    <source>
        <dbReference type="Proteomes" id="UP000002774"/>
    </source>
</evidence>
<gene>
    <name evidence="2" type="ORF">Mucpa_3243</name>
</gene>
<dbReference type="EMBL" id="CM001403">
    <property type="protein sequence ID" value="EHQ27347.1"/>
    <property type="molecule type" value="Genomic_DNA"/>
</dbReference>
<dbReference type="AlphaFoldDB" id="H1YG83"/>
<keyword evidence="3" id="KW-1185">Reference proteome</keyword>
<name>H1YG83_9SPHI</name>
<dbReference type="Proteomes" id="UP000002774">
    <property type="component" value="Chromosome"/>
</dbReference>
<protein>
    <submittedName>
        <fullName evidence="2">Uncharacterized protein</fullName>
    </submittedName>
</protein>
<reference evidence="2" key="1">
    <citation type="submission" date="2011-09" db="EMBL/GenBank/DDBJ databases">
        <title>The permanent draft genome of Mucilaginibacter paludis DSM 18603.</title>
        <authorList>
            <consortium name="US DOE Joint Genome Institute (JGI-PGF)"/>
            <person name="Lucas S."/>
            <person name="Han J."/>
            <person name="Lapidus A."/>
            <person name="Bruce D."/>
            <person name="Goodwin L."/>
            <person name="Pitluck S."/>
            <person name="Peters L."/>
            <person name="Kyrpides N."/>
            <person name="Mavromatis K."/>
            <person name="Ivanova N."/>
            <person name="Mikhailova N."/>
            <person name="Held B."/>
            <person name="Detter J.C."/>
            <person name="Tapia R."/>
            <person name="Han C."/>
            <person name="Land M."/>
            <person name="Hauser L."/>
            <person name="Markowitz V."/>
            <person name="Cheng J.-F."/>
            <person name="Hugenholtz P."/>
            <person name="Woyke T."/>
            <person name="Wu D."/>
            <person name="Tindall B."/>
            <person name="Brambilla E."/>
            <person name="Klenk H.-P."/>
            <person name="Eisen J.A."/>
        </authorList>
    </citation>
    <scope>NUCLEOTIDE SEQUENCE [LARGE SCALE GENOMIC DNA]</scope>
    <source>
        <strain evidence="2">DSM 18603</strain>
    </source>
</reference>
<evidence type="ECO:0000256" key="1">
    <source>
        <dbReference type="SAM" id="MobiDB-lite"/>
    </source>
</evidence>
<dbReference type="STRING" id="714943.Mucpa_3243"/>
<accession>H1YG83</accession>